<dbReference type="RefSeq" id="WP_420904167.1">
    <property type="nucleotide sequence ID" value="NZ_BAAFGK010000002.1"/>
</dbReference>
<proteinExistence type="predicted"/>
<evidence type="ECO:0000313" key="2">
    <source>
        <dbReference type="Proteomes" id="UP001628193"/>
    </source>
</evidence>
<accession>A0ABQ0C6E4</accession>
<keyword evidence="2" id="KW-1185">Reference proteome</keyword>
<comment type="caution">
    <text evidence="1">The sequence shown here is derived from an EMBL/GenBank/DDBJ whole genome shotgun (WGS) entry which is preliminary data.</text>
</comment>
<reference evidence="1 2" key="1">
    <citation type="submission" date="2024-05" db="EMBL/GenBank/DDBJ databases">
        <authorList>
            <consortium name="Candidatus Magnetaquicoccaceae bacterium FCR-1 genome sequencing consortium"/>
            <person name="Shimoshige H."/>
            <person name="Shimamura S."/>
            <person name="Taoka A."/>
            <person name="Kobayashi H."/>
            <person name="Maekawa T."/>
        </authorList>
    </citation>
    <scope>NUCLEOTIDE SEQUENCE [LARGE SCALE GENOMIC DNA]</scope>
    <source>
        <strain evidence="1 2">FCR-1</strain>
    </source>
</reference>
<name>A0ABQ0C6E4_9PROT</name>
<sequence length="407" mass="47873">MKPWEKRLKDLSIDLEYCFRNYMEPDMFRKNTNNFLQTSRTVTFIIQKNKESIPNFDVWYTNEVRNAWESDEVMTWAKDARNVIEKEGDLDLHSSLKLSLIFSHLEEKDIIINTEKSELLNAGLKKLVRFTQKNLPTGISKSAVIKIERQWVTSSLKQRELLEALVYVYARIFDCCRSLADHLKIYLDKSIKKPLELKNLFENNNRIKYLKLNNRKQYSVKSESVRLCRNFKPNQVFIDAHNSNKLQLTNLENIFEFHVTTAEKIFHNYGHHISILFLFNENWKLVDFIGTQFEDHSDKFIFSRYIADRIITLKAFGLVWISEAWVRSFPGNYTKAIKDMPITGELLSVDIIDGAGNHKRTAWNIIRAINDNSLDLNKIEDKDNHQSIYSYFLTPATRALKNNKNAK</sequence>
<dbReference type="Proteomes" id="UP001628193">
    <property type="component" value="Unassembled WGS sequence"/>
</dbReference>
<reference evidence="1 2" key="2">
    <citation type="submission" date="2024-09" db="EMBL/GenBank/DDBJ databases">
        <title>Draft genome sequence of Candidatus Magnetaquicoccaceae bacterium FCR-1.</title>
        <authorList>
            <person name="Shimoshige H."/>
            <person name="Shimamura S."/>
            <person name="Taoka A."/>
            <person name="Kobayashi H."/>
            <person name="Maekawa T."/>
        </authorList>
    </citation>
    <scope>NUCLEOTIDE SEQUENCE [LARGE SCALE GENOMIC DNA]</scope>
    <source>
        <strain evidence="1 2">FCR-1</strain>
    </source>
</reference>
<evidence type="ECO:0000313" key="1">
    <source>
        <dbReference type="EMBL" id="GAB0056459.1"/>
    </source>
</evidence>
<dbReference type="EMBL" id="BAAFGK010000002">
    <property type="protein sequence ID" value="GAB0056459.1"/>
    <property type="molecule type" value="Genomic_DNA"/>
</dbReference>
<organism evidence="1 2">
    <name type="scientific">Candidatus Magnetaquiglobus chichijimensis</name>
    <dbReference type="NCBI Taxonomy" id="3141448"/>
    <lineage>
        <taxon>Bacteria</taxon>
        <taxon>Pseudomonadati</taxon>
        <taxon>Pseudomonadota</taxon>
        <taxon>Magnetococcia</taxon>
        <taxon>Magnetococcales</taxon>
        <taxon>Candidatus Magnetaquicoccaceae</taxon>
        <taxon>Candidatus Magnetaquiglobus</taxon>
    </lineage>
</organism>
<gene>
    <name evidence="1" type="ORF">SIID45300_00767</name>
</gene>
<protein>
    <submittedName>
        <fullName evidence="1">Uncharacterized protein</fullName>
    </submittedName>
</protein>